<evidence type="ECO:0000313" key="2">
    <source>
        <dbReference type="Proteomes" id="UP000037069"/>
    </source>
</evidence>
<gene>
    <name evidence="1" type="ORF">FF38_06575</name>
</gene>
<reference evidence="1 2" key="1">
    <citation type="journal article" date="2015" name="Nat. Commun.">
        <title>Lucilia cuprina genome unlocks parasitic fly biology to underpin future interventions.</title>
        <authorList>
            <person name="Anstead C.A."/>
            <person name="Korhonen P.K."/>
            <person name="Young N.D."/>
            <person name="Hall R.S."/>
            <person name="Jex A.R."/>
            <person name="Murali S.C."/>
            <person name="Hughes D.S."/>
            <person name="Lee S.F."/>
            <person name="Perry T."/>
            <person name="Stroehlein A.J."/>
            <person name="Ansell B.R."/>
            <person name="Breugelmans B."/>
            <person name="Hofmann A."/>
            <person name="Qu J."/>
            <person name="Dugan S."/>
            <person name="Lee S.L."/>
            <person name="Chao H."/>
            <person name="Dinh H."/>
            <person name="Han Y."/>
            <person name="Doddapaneni H.V."/>
            <person name="Worley K.C."/>
            <person name="Muzny D.M."/>
            <person name="Ioannidis P."/>
            <person name="Waterhouse R.M."/>
            <person name="Zdobnov E.M."/>
            <person name="James P.J."/>
            <person name="Bagnall N.H."/>
            <person name="Kotze A.C."/>
            <person name="Gibbs R.A."/>
            <person name="Richards S."/>
            <person name="Batterham P."/>
            <person name="Gasser R.B."/>
        </authorList>
    </citation>
    <scope>NUCLEOTIDE SEQUENCE [LARGE SCALE GENOMIC DNA]</scope>
    <source>
        <strain evidence="1 2">LS</strain>
        <tissue evidence="1">Full body</tissue>
    </source>
</reference>
<proteinExistence type="predicted"/>
<dbReference type="Proteomes" id="UP000037069">
    <property type="component" value="Unassembled WGS sequence"/>
</dbReference>
<protein>
    <submittedName>
        <fullName evidence="1">Uncharacterized protein</fullName>
    </submittedName>
</protein>
<dbReference type="EMBL" id="JRES01000668">
    <property type="protein sequence ID" value="KNC29393.1"/>
    <property type="molecule type" value="Genomic_DNA"/>
</dbReference>
<accession>A0A0L0CAG6</accession>
<name>A0A0L0CAG6_LUCCU</name>
<sequence>MLGYVTSDVKKYSSSTIALFTRVTIGNRTYDLRTERLQYYQLTYGGTLDISSSFIVNLSLETDNIETGSLQAEFRTLYCVGYRRCPFLDCGLMTNSVLFSRQQIPHIGMSMGLIIDVKHKKEKKLQQQLQTSSAPIMYALVYEFFTANFTHTNMAHKRSRKRL</sequence>
<keyword evidence="2" id="KW-1185">Reference proteome</keyword>
<comment type="caution">
    <text evidence="1">The sequence shown here is derived from an EMBL/GenBank/DDBJ whole genome shotgun (WGS) entry which is preliminary data.</text>
</comment>
<dbReference type="AlphaFoldDB" id="A0A0L0CAG6"/>
<organism evidence="1 2">
    <name type="scientific">Lucilia cuprina</name>
    <name type="common">Green bottle fly</name>
    <name type="synonym">Australian sheep blowfly</name>
    <dbReference type="NCBI Taxonomy" id="7375"/>
    <lineage>
        <taxon>Eukaryota</taxon>
        <taxon>Metazoa</taxon>
        <taxon>Ecdysozoa</taxon>
        <taxon>Arthropoda</taxon>
        <taxon>Hexapoda</taxon>
        <taxon>Insecta</taxon>
        <taxon>Pterygota</taxon>
        <taxon>Neoptera</taxon>
        <taxon>Endopterygota</taxon>
        <taxon>Diptera</taxon>
        <taxon>Brachycera</taxon>
        <taxon>Muscomorpha</taxon>
        <taxon>Oestroidea</taxon>
        <taxon>Calliphoridae</taxon>
        <taxon>Luciliinae</taxon>
        <taxon>Lucilia</taxon>
    </lineage>
</organism>
<evidence type="ECO:0000313" key="1">
    <source>
        <dbReference type="EMBL" id="KNC29393.1"/>
    </source>
</evidence>